<feature type="compositionally biased region" description="Basic and acidic residues" evidence="1">
    <location>
        <begin position="1"/>
        <end position="20"/>
    </location>
</feature>
<dbReference type="GeneID" id="16070701"/>
<dbReference type="RefSeq" id="XP_004990147.1">
    <property type="nucleotide sequence ID" value="XM_004990090.1"/>
</dbReference>
<evidence type="ECO:0000256" key="1">
    <source>
        <dbReference type="SAM" id="MobiDB-lite"/>
    </source>
</evidence>
<dbReference type="InParanoid" id="F2UKM2"/>
<reference evidence="2" key="1">
    <citation type="submission" date="2009-08" db="EMBL/GenBank/DDBJ databases">
        <title>Annotation of Salpingoeca rosetta.</title>
        <authorList>
            <consortium name="The Broad Institute Genome Sequencing Platform"/>
            <person name="Russ C."/>
            <person name="Cuomo C."/>
            <person name="Burger G."/>
            <person name="Gray M.W."/>
            <person name="Holland P.W.H."/>
            <person name="King N."/>
            <person name="Lang F.B.F."/>
            <person name="Roger A.J."/>
            <person name="Ruiz-Trillo I."/>
            <person name="Young S.K."/>
            <person name="Zeng Q."/>
            <person name="Gargeya S."/>
            <person name="Alvarado L."/>
            <person name="Berlin A."/>
            <person name="Chapman S.B."/>
            <person name="Chen Z."/>
            <person name="Freedman E."/>
            <person name="Gellesch M."/>
            <person name="Goldberg J."/>
            <person name="Griggs A."/>
            <person name="Gujja S."/>
            <person name="Heilman E."/>
            <person name="Heiman D."/>
            <person name="Howarth C."/>
            <person name="Mehta T."/>
            <person name="Neiman D."/>
            <person name="Pearson M."/>
            <person name="Roberts A."/>
            <person name="Saif S."/>
            <person name="Shea T."/>
            <person name="Shenoy N."/>
            <person name="Sisk P."/>
            <person name="Stolte C."/>
            <person name="Sykes S."/>
            <person name="White J."/>
            <person name="Yandava C."/>
            <person name="Haas B."/>
            <person name="Nusbaum C."/>
            <person name="Birren B."/>
        </authorList>
    </citation>
    <scope>NUCLEOTIDE SEQUENCE [LARGE SCALE GENOMIC DNA]</scope>
    <source>
        <strain evidence="2">ATCC 50818</strain>
    </source>
</reference>
<sequence>MAELEPKRARLEEEAEDKHAASSSSPTGSDAPAKAEDKKLEPSPDTSTASDAEAETKQKQAEPATTEPAKLEATEAEKRKVLLKKLNTLLLDDRKFPKAAPVLCKLMETDLRRDTSEEFFPLLQKLDALASRRQGNPASMAAYRDIFSLAHRNMDAFSDKHTFQLRTMVLYHVTCHRLNTDDTYQFAQAAKVAHEAIEQLDTAFPKQSDILLGMEITQYVPTDAEKRERLDAIVRVLSTLFQHRKKQWAKTSVDLAFKLAGDRRLIFDQVNRERIDDMYDSIKELRSASTLGTKRSANPRGMFKSWAA</sequence>
<dbReference type="OrthoDB" id="64928at2759"/>
<dbReference type="KEGG" id="sre:PTSG_08763"/>
<dbReference type="PANTHER" id="PTHR36749">
    <property type="entry name" value="F7O18.3 PROTEIN"/>
    <property type="match status" value="1"/>
</dbReference>
<dbReference type="Proteomes" id="UP000007799">
    <property type="component" value="Unassembled WGS sequence"/>
</dbReference>
<feature type="region of interest" description="Disordered" evidence="1">
    <location>
        <begin position="1"/>
        <end position="73"/>
    </location>
</feature>
<proteinExistence type="predicted"/>
<accession>F2UKM2</accession>
<evidence type="ECO:0000313" key="3">
    <source>
        <dbReference type="Proteomes" id="UP000007799"/>
    </source>
</evidence>
<name>F2UKM2_SALR5</name>
<feature type="compositionally biased region" description="Basic and acidic residues" evidence="1">
    <location>
        <begin position="33"/>
        <end position="42"/>
    </location>
</feature>
<evidence type="ECO:0000313" key="2">
    <source>
        <dbReference type="EMBL" id="EGD77671.1"/>
    </source>
</evidence>
<dbReference type="OMA" id="TDETYQF"/>
<organism evidence="3">
    <name type="scientific">Salpingoeca rosetta (strain ATCC 50818 / BSB-021)</name>
    <dbReference type="NCBI Taxonomy" id="946362"/>
    <lineage>
        <taxon>Eukaryota</taxon>
        <taxon>Choanoflagellata</taxon>
        <taxon>Craspedida</taxon>
        <taxon>Salpingoecidae</taxon>
        <taxon>Salpingoeca</taxon>
    </lineage>
</organism>
<dbReference type="AlphaFoldDB" id="F2UKM2"/>
<protein>
    <submittedName>
        <fullName evidence="2">Uncharacterized protein</fullName>
    </submittedName>
</protein>
<dbReference type="PANTHER" id="PTHR36749:SF1">
    <property type="entry name" value="F7O18.3 PROTEIN"/>
    <property type="match status" value="1"/>
</dbReference>
<gene>
    <name evidence="2" type="ORF">PTSG_08763</name>
</gene>
<dbReference type="EMBL" id="GL832979">
    <property type="protein sequence ID" value="EGD77671.1"/>
    <property type="molecule type" value="Genomic_DNA"/>
</dbReference>
<keyword evidence="3" id="KW-1185">Reference proteome</keyword>